<sequence>MPHTEHPTARGPRPPKAAAFEVSDRADLDALLLEPYVLGPVTPRHRKRGGNAAMGFLQQTWDEVSGDMRNVHWARAGLWFLFFCWVAGLITCLVLVPVLWSGYYMSSACLPDGTFSIFESYNPWDIKGFFQITSGFGELTFTQAKVVDVVWDVYLFPLNRTSTKKRRI</sequence>
<keyword evidence="1" id="KW-0472">Membrane</keyword>
<evidence type="ECO:0000313" key="2">
    <source>
        <dbReference type="EMBL" id="KAL1882154.1"/>
    </source>
</evidence>
<keyword evidence="1" id="KW-0812">Transmembrane</keyword>
<gene>
    <name evidence="2" type="ORF">Daus18300_000639</name>
</gene>
<proteinExistence type="predicted"/>
<organism evidence="2 3">
    <name type="scientific">Diaporthe australafricana</name>
    <dbReference type="NCBI Taxonomy" id="127596"/>
    <lineage>
        <taxon>Eukaryota</taxon>
        <taxon>Fungi</taxon>
        <taxon>Dikarya</taxon>
        <taxon>Ascomycota</taxon>
        <taxon>Pezizomycotina</taxon>
        <taxon>Sordariomycetes</taxon>
        <taxon>Sordariomycetidae</taxon>
        <taxon>Diaporthales</taxon>
        <taxon>Diaporthaceae</taxon>
        <taxon>Diaporthe</taxon>
    </lineage>
</organism>
<comment type="caution">
    <text evidence="2">The sequence shown here is derived from an EMBL/GenBank/DDBJ whole genome shotgun (WGS) entry which is preliminary data.</text>
</comment>
<keyword evidence="1" id="KW-1133">Transmembrane helix</keyword>
<accession>A0ABR3Y335</accession>
<evidence type="ECO:0000256" key="1">
    <source>
        <dbReference type="SAM" id="Phobius"/>
    </source>
</evidence>
<evidence type="ECO:0000313" key="3">
    <source>
        <dbReference type="Proteomes" id="UP001583177"/>
    </source>
</evidence>
<dbReference type="EMBL" id="JAWRVE010000004">
    <property type="protein sequence ID" value="KAL1882154.1"/>
    <property type="molecule type" value="Genomic_DNA"/>
</dbReference>
<name>A0ABR3Y335_9PEZI</name>
<dbReference type="Proteomes" id="UP001583177">
    <property type="component" value="Unassembled WGS sequence"/>
</dbReference>
<reference evidence="2 3" key="1">
    <citation type="journal article" date="2024" name="IMA Fungus">
        <title>IMA Genome - F19 : A genome assembly and annotation guide to empower mycologists, including annotated draft genome sequences of Ceratocystis pirilliformis, Diaporthe australafricana, Fusarium ophioides, Paecilomyces lecythidis, and Sporothrix stenoceras.</title>
        <authorList>
            <person name="Aylward J."/>
            <person name="Wilson A.M."/>
            <person name="Visagie C.M."/>
            <person name="Spraker J."/>
            <person name="Barnes I."/>
            <person name="Buitendag C."/>
            <person name="Ceriani C."/>
            <person name="Del Mar Angel L."/>
            <person name="du Plessis D."/>
            <person name="Fuchs T."/>
            <person name="Gasser K."/>
            <person name="Kramer D."/>
            <person name="Li W."/>
            <person name="Munsamy K."/>
            <person name="Piso A."/>
            <person name="Price J.L."/>
            <person name="Sonnekus B."/>
            <person name="Thomas C."/>
            <person name="van der Nest A."/>
            <person name="van Dijk A."/>
            <person name="van Heerden A."/>
            <person name="van Vuuren N."/>
            <person name="Yilmaz N."/>
            <person name="Duong T.A."/>
            <person name="van der Merwe N.A."/>
            <person name="Wingfield M.J."/>
            <person name="Wingfield B.D."/>
        </authorList>
    </citation>
    <scope>NUCLEOTIDE SEQUENCE [LARGE SCALE GENOMIC DNA]</scope>
    <source>
        <strain evidence="2 3">CMW 18300</strain>
    </source>
</reference>
<protein>
    <submittedName>
        <fullName evidence="2">Uncharacterized protein</fullName>
    </submittedName>
</protein>
<keyword evidence="3" id="KW-1185">Reference proteome</keyword>
<feature type="transmembrane region" description="Helical" evidence="1">
    <location>
        <begin position="78"/>
        <end position="100"/>
    </location>
</feature>